<dbReference type="InterPro" id="IPR001304">
    <property type="entry name" value="C-type_lectin-like"/>
</dbReference>
<dbReference type="Pfam" id="PF00059">
    <property type="entry name" value="Lectin_C"/>
    <property type="match status" value="1"/>
</dbReference>
<keyword evidence="5" id="KW-1185">Reference proteome</keyword>
<feature type="compositionally biased region" description="Polar residues" evidence="1">
    <location>
        <begin position="208"/>
        <end position="220"/>
    </location>
</feature>
<evidence type="ECO:0000256" key="1">
    <source>
        <dbReference type="SAM" id="MobiDB-lite"/>
    </source>
</evidence>
<accession>A0ABD3THC5</accession>
<organism evidence="4 5">
    <name type="scientific">Sinanodonta woodiana</name>
    <name type="common">Chinese pond mussel</name>
    <name type="synonym">Anodonta woodiana</name>
    <dbReference type="NCBI Taxonomy" id="1069815"/>
    <lineage>
        <taxon>Eukaryota</taxon>
        <taxon>Metazoa</taxon>
        <taxon>Spiralia</taxon>
        <taxon>Lophotrochozoa</taxon>
        <taxon>Mollusca</taxon>
        <taxon>Bivalvia</taxon>
        <taxon>Autobranchia</taxon>
        <taxon>Heteroconchia</taxon>
        <taxon>Palaeoheterodonta</taxon>
        <taxon>Unionida</taxon>
        <taxon>Unionoidea</taxon>
        <taxon>Unionidae</taxon>
        <taxon>Unioninae</taxon>
        <taxon>Sinanodonta</taxon>
    </lineage>
</organism>
<feature type="transmembrane region" description="Helical" evidence="2">
    <location>
        <begin position="120"/>
        <end position="144"/>
    </location>
</feature>
<dbReference type="EMBL" id="JBJQND010000018">
    <property type="protein sequence ID" value="KAL3836432.1"/>
    <property type="molecule type" value="Genomic_DNA"/>
</dbReference>
<proteinExistence type="predicted"/>
<dbReference type="InterPro" id="IPR016186">
    <property type="entry name" value="C-type_lectin-like/link_sf"/>
</dbReference>
<feature type="domain" description="C-type lectin" evidence="3">
    <location>
        <begin position="2"/>
        <end position="102"/>
    </location>
</feature>
<protein>
    <recommendedName>
        <fullName evidence="3">C-type lectin domain-containing protein</fullName>
    </recommendedName>
</protein>
<evidence type="ECO:0000259" key="3">
    <source>
        <dbReference type="PROSITE" id="PS50041"/>
    </source>
</evidence>
<feature type="region of interest" description="Disordered" evidence="1">
    <location>
        <begin position="287"/>
        <end position="346"/>
    </location>
</feature>
<dbReference type="Proteomes" id="UP001634394">
    <property type="component" value="Unassembled WGS sequence"/>
</dbReference>
<keyword evidence="2" id="KW-0472">Membrane</keyword>
<keyword evidence="2" id="KW-0812">Transmembrane</keyword>
<evidence type="ECO:0000313" key="5">
    <source>
        <dbReference type="Proteomes" id="UP001634394"/>
    </source>
</evidence>
<feature type="compositionally biased region" description="Basic and acidic residues" evidence="1">
    <location>
        <begin position="337"/>
        <end position="346"/>
    </location>
</feature>
<feature type="compositionally biased region" description="Polar residues" evidence="1">
    <location>
        <begin position="323"/>
        <end position="336"/>
    </location>
</feature>
<evidence type="ECO:0000256" key="2">
    <source>
        <dbReference type="SAM" id="Phobius"/>
    </source>
</evidence>
<dbReference type="CDD" id="cd00037">
    <property type="entry name" value="CLECT"/>
    <property type="match status" value="1"/>
</dbReference>
<dbReference type="SUPFAM" id="SSF56436">
    <property type="entry name" value="C-type lectin-like"/>
    <property type="match status" value="1"/>
</dbReference>
<reference evidence="4 5" key="1">
    <citation type="submission" date="2024-11" db="EMBL/GenBank/DDBJ databases">
        <title>Chromosome-level genome assembly of the freshwater bivalve Anodonta woodiana.</title>
        <authorList>
            <person name="Chen X."/>
        </authorList>
    </citation>
    <scope>NUCLEOTIDE SEQUENCE [LARGE SCALE GENOMIC DNA]</scope>
    <source>
        <strain evidence="4">MN2024</strain>
        <tissue evidence="4">Gills</tissue>
    </source>
</reference>
<name>A0ABD3THC5_SINWO</name>
<dbReference type="Gene3D" id="3.10.100.10">
    <property type="entry name" value="Mannose-Binding Protein A, subunit A"/>
    <property type="match status" value="1"/>
</dbReference>
<feature type="region of interest" description="Disordered" evidence="1">
    <location>
        <begin position="198"/>
        <end position="220"/>
    </location>
</feature>
<gene>
    <name evidence="4" type="ORF">ACJMK2_021865</name>
</gene>
<sequence>HKNAMEYKSTKDMVANWFQARDYCLKEGGSLADLRSSEDDAVTALPNHSEYWVGLYRNTTWEWHTAPTEEHPVWCTSMVKDKAGEVHFSTETCSVQHQFICQISTIRPQGSTGEKSAHSAMYAIFGALAWILAIVITVLVIVVIKRRKRNIFNDELSEIHSNYVDLNEEHIRPSCSSSSGSVSTSSFCENPHNVHRPLPKTDLYPRKTGQSTSTEVKGACSRSTESSYVLDGNEYAKVMRKDQRGKNYNYDTPGTSGTAACCQRDSSSDDGYDPVWDAVKFREMAGRSGDDGTYAQVNKGGKVKERPENDYVTVPSKLFPPRVSTNAEPNANSGKQTLERMRSKSF</sequence>
<dbReference type="PROSITE" id="PS50041">
    <property type="entry name" value="C_TYPE_LECTIN_2"/>
    <property type="match status" value="1"/>
</dbReference>
<comment type="caution">
    <text evidence="4">The sequence shown here is derived from an EMBL/GenBank/DDBJ whole genome shotgun (WGS) entry which is preliminary data.</text>
</comment>
<feature type="non-terminal residue" evidence="4">
    <location>
        <position position="1"/>
    </location>
</feature>
<keyword evidence="2" id="KW-1133">Transmembrane helix</keyword>
<evidence type="ECO:0000313" key="4">
    <source>
        <dbReference type="EMBL" id="KAL3836432.1"/>
    </source>
</evidence>
<dbReference type="InterPro" id="IPR016187">
    <property type="entry name" value="CTDL_fold"/>
</dbReference>
<dbReference type="AlphaFoldDB" id="A0ABD3THC5"/>